<dbReference type="PRINTS" id="PR00413">
    <property type="entry name" value="HADHALOGNASE"/>
</dbReference>
<comment type="similarity">
    <text evidence="2">Belongs to the HAD-like hydrolase superfamily. CbbY/CbbZ/Gph/YieH family.</text>
</comment>
<evidence type="ECO:0000256" key="7">
    <source>
        <dbReference type="ARBA" id="ARBA00023277"/>
    </source>
</evidence>
<evidence type="ECO:0000256" key="10">
    <source>
        <dbReference type="ARBA" id="ARBA00044991"/>
    </source>
</evidence>
<proteinExistence type="inferred from homology"/>
<organism evidence="11 12">
    <name type="scientific">Microtetraspora glauca</name>
    <dbReference type="NCBI Taxonomy" id="1996"/>
    <lineage>
        <taxon>Bacteria</taxon>
        <taxon>Bacillati</taxon>
        <taxon>Actinomycetota</taxon>
        <taxon>Actinomycetes</taxon>
        <taxon>Streptosporangiales</taxon>
        <taxon>Streptosporangiaceae</taxon>
        <taxon>Microtetraspora</taxon>
    </lineage>
</organism>
<gene>
    <name evidence="11" type="ORF">AB0I59_35105</name>
</gene>
<dbReference type="Gene3D" id="1.10.150.240">
    <property type="entry name" value="Putative phosphatase, domain 2"/>
    <property type="match status" value="1"/>
</dbReference>
<dbReference type="Proteomes" id="UP001551675">
    <property type="component" value="Unassembled WGS sequence"/>
</dbReference>
<dbReference type="InterPro" id="IPR051600">
    <property type="entry name" value="Beta-PGM-like"/>
</dbReference>
<dbReference type="InterPro" id="IPR036412">
    <property type="entry name" value="HAD-like_sf"/>
</dbReference>
<evidence type="ECO:0000256" key="3">
    <source>
        <dbReference type="ARBA" id="ARBA00022553"/>
    </source>
</evidence>
<sequence length="254" mass="27223">MELSAAKTLGLPDRVRACLFDLDGVLTRTAGLHAAAWKEMFDAFLRARAERTGEPMVPFDRVADYDTYVDGKTRADGTRAFLASRGIHLPDGTPDDPPDAETVNGLGNRKNQLVLSRVKKDGVDVYEGSVRYVRAVRDAGLHRAVVSSSANCREMLAGAGIEDLFEERVDGRTVIRDHLAGKPAPDTYLAAARALGVAPDEAAVFEDALAGVEAGRAGRFAFVVGVDRAGQADALREHGADVVVSDLSELMDRS</sequence>
<comment type="caution">
    <text evidence="11">The sequence shown here is derived from an EMBL/GenBank/DDBJ whole genome shotgun (WGS) entry which is preliminary data.</text>
</comment>
<dbReference type="SFLD" id="SFLDS00003">
    <property type="entry name" value="Haloacid_Dehalogenase"/>
    <property type="match status" value="1"/>
</dbReference>
<evidence type="ECO:0000256" key="4">
    <source>
        <dbReference type="ARBA" id="ARBA00022723"/>
    </source>
</evidence>
<evidence type="ECO:0000256" key="1">
    <source>
        <dbReference type="ARBA" id="ARBA00001946"/>
    </source>
</evidence>
<accession>A0ABV3GQF5</accession>
<keyword evidence="12" id="KW-1185">Reference proteome</keyword>
<dbReference type="EMBL" id="JBFALK010000025">
    <property type="protein sequence ID" value="MEV0973850.1"/>
    <property type="molecule type" value="Genomic_DNA"/>
</dbReference>
<keyword evidence="3" id="KW-0597">Phosphoprotein</keyword>
<dbReference type="PANTHER" id="PTHR46193:SF18">
    <property type="entry name" value="HEXITOL PHOSPHATASE B"/>
    <property type="match status" value="1"/>
</dbReference>
<dbReference type="NCBIfam" id="TIGR02009">
    <property type="entry name" value="PGMB-YQAB-SF"/>
    <property type="match status" value="1"/>
</dbReference>
<evidence type="ECO:0000256" key="2">
    <source>
        <dbReference type="ARBA" id="ARBA00006171"/>
    </source>
</evidence>
<dbReference type="NCBIfam" id="TIGR01509">
    <property type="entry name" value="HAD-SF-IA-v3"/>
    <property type="match status" value="1"/>
</dbReference>
<keyword evidence="7" id="KW-0119">Carbohydrate metabolism</keyword>
<dbReference type="InterPro" id="IPR023198">
    <property type="entry name" value="PGP-like_dom2"/>
</dbReference>
<evidence type="ECO:0000256" key="5">
    <source>
        <dbReference type="ARBA" id="ARBA00022842"/>
    </source>
</evidence>
<dbReference type="Gene3D" id="3.40.50.1000">
    <property type="entry name" value="HAD superfamily/HAD-like"/>
    <property type="match status" value="1"/>
</dbReference>
<comment type="cofactor">
    <cofactor evidence="1">
        <name>Mg(2+)</name>
        <dbReference type="ChEBI" id="CHEBI:18420"/>
    </cofactor>
</comment>
<keyword evidence="11" id="KW-0378">Hydrolase</keyword>
<dbReference type="RefSeq" id="WP_228641060.1">
    <property type="nucleotide sequence ID" value="NZ_JBFALK010000025.1"/>
</dbReference>
<keyword evidence="6" id="KW-0413">Isomerase</keyword>
<evidence type="ECO:0000313" key="11">
    <source>
        <dbReference type="EMBL" id="MEV0973850.1"/>
    </source>
</evidence>
<protein>
    <recommendedName>
        <fullName evidence="10">Beta-phosphoglucomutase</fullName>
        <ecNumber evidence="9">5.4.2.6</ecNumber>
    </recommendedName>
</protein>
<dbReference type="InterPro" id="IPR023214">
    <property type="entry name" value="HAD_sf"/>
</dbReference>
<comment type="catalytic activity">
    <reaction evidence="8">
        <text>beta-D-glucose 1-phosphate = beta-D-glucose 6-phosphate</text>
        <dbReference type="Rhea" id="RHEA:20113"/>
        <dbReference type="ChEBI" id="CHEBI:57684"/>
        <dbReference type="ChEBI" id="CHEBI:58247"/>
        <dbReference type="EC" id="5.4.2.6"/>
    </reaction>
</comment>
<name>A0ABV3GQF5_MICGL</name>
<dbReference type="PANTHER" id="PTHR46193">
    <property type="entry name" value="6-PHOSPHOGLUCONATE PHOSPHATASE"/>
    <property type="match status" value="1"/>
</dbReference>
<dbReference type="InterPro" id="IPR010976">
    <property type="entry name" value="B-phosphoglucomutase_hydrolase"/>
</dbReference>
<dbReference type="Pfam" id="PF00702">
    <property type="entry name" value="Hydrolase"/>
    <property type="match status" value="1"/>
</dbReference>
<dbReference type="InterPro" id="IPR006439">
    <property type="entry name" value="HAD-SF_hydro_IA"/>
</dbReference>
<dbReference type="SUPFAM" id="SSF56784">
    <property type="entry name" value="HAD-like"/>
    <property type="match status" value="1"/>
</dbReference>
<evidence type="ECO:0000256" key="8">
    <source>
        <dbReference type="ARBA" id="ARBA00044926"/>
    </source>
</evidence>
<keyword evidence="5" id="KW-0460">Magnesium</keyword>
<dbReference type="SFLD" id="SFLDG01129">
    <property type="entry name" value="C1.5:_HAD__Beta-PGM__Phosphata"/>
    <property type="match status" value="1"/>
</dbReference>
<evidence type="ECO:0000313" key="12">
    <source>
        <dbReference type="Proteomes" id="UP001551675"/>
    </source>
</evidence>
<reference evidence="11 12" key="1">
    <citation type="submission" date="2024-06" db="EMBL/GenBank/DDBJ databases">
        <title>The Natural Products Discovery Center: Release of the First 8490 Sequenced Strains for Exploring Actinobacteria Biosynthetic Diversity.</title>
        <authorList>
            <person name="Kalkreuter E."/>
            <person name="Kautsar S.A."/>
            <person name="Yang D."/>
            <person name="Bader C.D."/>
            <person name="Teijaro C.N."/>
            <person name="Fluegel L."/>
            <person name="Davis C.M."/>
            <person name="Simpson J.R."/>
            <person name="Lauterbach L."/>
            <person name="Steele A.D."/>
            <person name="Gui C."/>
            <person name="Meng S."/>
            <person name="Li G."/>
            <person name="Viehrig K."/>
            <person name="Ye F."/>
            <person name="Su P."/>
            <person name="Kiefer A.F."/>
            <person name="Nichols A."/>
            <person name="Cepeda A.J."/>
            <person name="Yan W."/>
            <person name="Fan B."/>
            <person name="Jiang Y."/>
            <person name="Adhikari A."/>
            <person name="Zheng C.-J."/>
            <person name="Schuster L."/>
            <person name="Cowan T.M."/>
            <person name="Smanski M.J."/>
            <person name="Chevrette M.G."/>
            <person name="De Carvalho L.P.S."/>
            <person name="Shen B."/>
        </authorList>
    </citation>
    <scope>NUCLEOTIDE SEQUENCE [LARGE SCALE GENOMIC DNA]</scope>
    <source>
        <strain evidence="11 12">NPDC050100</strain>
    </source>
</reference>
<evidence type="ECO:0000256" key="6">
    <source>
        <dbReference type="ARBA" id="ARBA00023235"/>
    </source>
</evidence>
<evidence type="ECO:0000256" key="9">
    <source>
        <dbReference type="ARBA" id="ARBA00044968"/>
    </source>
</evidence>
<dbReference type="EC" id="5.4.2.6" evidence="9"/>
<keyword evidence="4" id="KW-0479">Metal-binding</keyword>
<dbReference type="GO" id="GO:0016787">
    <property type="term" value="F:hydrolase activity"/>
    <property type="evidence" value="ECO:0007669"/>
    <property type="project" value="UniProtKB-KW"/>
</dbReference>